<protein>
    <recommendedName>
        <fullName evidence="1">Alpha-L-rhamnosidase C-terminal domain-containing protein</fullName>
    </recommendedName>
</protein>
<accession>A0AA89Q8C5</accession>
<evidence type="ECO:0000259" key="1">
    <source>
        <dbReference type="Pfam" id="PF17390"/>
    </source>
</evidence>
<evidence type="ECO:0000313" key="2">
    <source>
        <dbReference type="EMBL" id="MBB5816136.1"/>
    </source>
</evidence>
<dbReference type="RefSeq" id="WP_311241171.1">
    <property type="nucleotide sequence ID" value="NZ_BAABFE010000005.1"/>
</dbReference>
<dbReference type="InterPro" id="IPR035398">
    <property type="entry name" value="Bac_rhamnosid_C"/>
</dbReference>
<reference evidence="2 3" key="1">
    <citation type="submission" date="2020-08" db="EMBL/GenBank/DDBJ databases">
        <title>Sequencing the genomes of 1000 actinobacteria strains.</title>
        <authorList>
            <person name="Klenk H.-P."/>
        </authorList>
    </citation>
    <scope>NUCLEOTIDE SEQUENCE [LARGE SCALE GENOMIC DNA]</scope>
    <source>
        <strain evidence="2 3">DSM 40129</strain>
    </source>
</reference>
<keyword evidence="3" id="KW-1185">Reference proteome</keyword>
<organism evidence="2 3">
    <name type="scientific">Streptomyces collinus</name>
    <dbReference type="NCBI Taxonomy" id="42684"/>
    <lineage>
        <taxon>Bacteria</taxon>
        <taxon>Bacillati</taxon>
        <taxon>Actinomycetota</taxon>
        <taxon>Actinomycetes</taxon>
        <taxon>Kitasatosporales</taxon>
        <taxon>Streptomycetaceae</taxon>
        <taxon>Streptomyces</taxon>
    </lineage>
</organism>
<evidence type="ECO:0000313" key="3">
    <source>
        <dbReference type="Proteomes" id="UP000579531"/>
    </source>
</evidence>
<sequence>MPRAATTPPYGVVSARWVREKGRFRLDVGLPPNTTAQVRVPTAGRTQVTGDGAVFQGIRGDRAT</sequence>
<comment type="caution">
    <text evidence="2">The sequence shown here is derived from an EMBL/GenBank/DDBJ whole genome shotgun (WGS) entry which is preliminary data.</text>
</comment>
<proteinExistence type="predicted"/>
<gene>
    <name evidence="2" type="ORF">HNR72_007164</name>
</gene>
<dbReference type="AlphaFoldDB" id="A0AA89Q8C5"/>
<name>A0AA89Q8C5_STRCU</name>
<dbReference type="GeneID" id="93843585"/>
<dbReference type="Proteomes" id="UP000579531">
    <property type="component" value="Unassembled WGS sequence"/>
</dbReference>
<dbReference type="Pfam" id="PF17390">
    <property type="entry name" value="Bac_rhamnosid_C"/>
    <property type="match status" value="1"/>
</dbReference>
<feature type="domain" description="Alpha-L-rhamnosidase C-terminal" evidence="1">
    <location>
        <begin position="5"/>
        <end position="52"/>
    </location>
</feature>
<dbReference type="Gene3D" id="2.60.420.10">
    <property type="entry name" value="Maltose phosphorylase, domain 3"/>
    <property type="match status" value="1"/>
</dbReference>
<dbReference type="EMBL" id="JACHLX010000001">
    <property type="protein sequence ID" value="MBB5816136.1"/>
    <property type="molecule type" value="Genomic_DNA"/>
</dbReference>